<dbReference type="InterPro" id="IPR001296">
    <property type="entry name" value="Glyco_trans_1"/>
</dbReference>
<protein>
    <recommendedName>
        <fullName evidence="1">Glycosyl transferase family 1 domain-containing protein</fullName>
    </recommendedName>
</protein>
<dbReference type="PANTHER" id="PTHR46656">
    <property type="entry name" value="PUTATIVE-RELATED"/>
    <property type="match status" value="1"/>
</dbReference>
<name>R7B1W1_9FIRM</name>
<dbReference type="PANTHER" id="PTHR46656:SF3">
    <property type="entry name" value="PUTATIVE-RELATED"/>
    <property type="match status" value="1"/>
</dbReference>
<dbReference type="SUPFAM" id="SSF53756">
    <property type="entry name" value="UDP-Glycosyltransferase/glycogen phosphorylase"/>
    <property type="match status" value="1"/>
</dbReference>
<dbReference type="GO" id="GO:0016757">
    <property type="term" value="F:glycosyltransferase activity"/>
    <property type="evidence" value="ECO:0007669"/>
    <property type="project" value="InterPro"/>
</dbReference>
<comment type="caution">
    <text evidence="2">The sequence shown here is derived from an EMBL/GenBank/DDBJ whole genome shotgun (WGS) entry which is preliminary data.</text>
</comment>
<evidence type="ECO:0000313" key="3">
    <source>
        <dbReference type="Proteomes" id="UP000018141"/>
    </source>
</evidence>
<dbReference type="Proteomes" id="UP000018141">
    <property type="component" value="Unassembled WGS sequence"/>
</dbReference>
<organism evidence="2 3">
    <name type="scientific">Bacteroides pectinophilus CAG:437</name>
    <dbReference type="NCBI Taxonomy" id="1263051"/>
    <lineage>
        <taxon>Bacteria</taxon>
        <taxon>Bacillati</taxon>
        <taxon>Bacillota</taxon>
        <taxon>Clostridia</taxon>
        <taxon>Eubacteriales</taxon>
    </lineage>
</organism>
<gene>
    <name evidence="2" type="ORF">BN656_01786</name>
</gene>
<dbReference type="Pfam" id="PF00534">
    <property type="entry name" value="Glycos_transf_1"/>
    <property type="match status" value="1"/>
</dbReference>
<dbReference type="EMBL" id="CBHH010000052">
    <property type="protein sequence ID" value="CDD57754.1"/>
    <property type="molecule type" value="Genomic_DNA"/>
</dbReference>
<evidence type="ECO:0000313" key="2">
    <source>
        <dbReference type="EMBL" id="CDD57754.1"/>
    </source>
</evidence>
<accession>R7B1W1</accession>
<reference evidence="2" key="1">
    <citation type="submission" date="2012-11" db="EMBL/GenBank/DDBJ databases">
        <title>Dependencies among metagenomic species, viruses, plasmids and units of genetic variation.</title>
        <authorList>
            <person name="Nielsen H.B."/>
            <person name="Almeida M."/>
            <person name="Juncker A.S."/>
            <person name="Rasmussen S."/>
            <person name="Li J."/>
            <person name="Sunagawa S."/>
            <person name="Plichta D."/>
            <person name="Gautier L."/>
            <person name="Le Chatelier E."/>
            <person name="Peletier E."/>
            <person name="Bonde I."/>
            <person name="Nielsen T."/>
            <person name="Manichanh C."/>
            <person name="Arumugam M."/>
            <person name="Batto J."/>
            <person name="Santos M.B.Q.D."/>
            <person name="Blom N."/>
            <person name="Borruel N."/>
            <person name="Burgdorf K.S."/>
            <person name="Boumezbeur F."/>
            <person name="Casellas F."/>
            <person name="Dore J."/>
            <person name="Guarner F."/>
            <person name="Hansen T."/>
            <person name="Hildebrand F."/>
            <person name="Kaas R.S."/>
            <person name="Kennedy S."/>
            <person name="Kristiansen K."/>
            <person name="Kultima J.R."/>
            <person name="Leonard P."/>
            <person name="Levenez F."/>
            <person name="Lund O."/>
            <person name="Moumen B."/>
            <person name="Le Paslier D."/>
            <person name="Pons N."/>
            <person name="Pedersen O."/>
            <person name="Prifti E."/>
            <person name="Qin J."/>
            <person name="Raes J."/>
            <person name="Tap J."/>
            <person name="Tims S."/>
            <person name="Ussery D.W."/>
            <person name="Yamada T."/>
            <person name="MetaHit consortium"/>
            <person name="Renault P."/>
            <person name="Sicheritz-Ponten T."/>
            <person name="Bork P."/>
            <person name="Wang J."/>
            <person name="Brunak S."/>
            <person name="Ehrlich S.D."/>
        </authorList>
    </citation>
    <scope>NUCLEOTIDE SEQUENCE [LARGE SCALE GENOMIC DNA]</scope>
</reference>
<dbReference type="CDD" id="cd03801">
    <property type="entry name" value="GT4_PimA-like"/>
    <property type="match status" value="1"/>
</dbReference>
<sequence>MGLSKLALDTAEKLRPVLLKIVPQSVLSSVKESIVRRNTDRLKNANIIPYDRTYREGINLIGNIRAETGLGQSTRLIADILEASGEEYVLHDFFVPPGPSMNDHTHDDKITDELPYDINIFHINASEFTLAFMNMGQNVWDHRYNIAYWLWELEEFPEEWLGCIDLVDEIWTPADFITNTLKKYTDKPVMTLPYCVEAPVSEEFDRAYFGLPDDKFLFLMMFASGSIMERKNPDSVFEAYKRAFGTDNDNVGIVVKINEYSDEDITYVRKALSGYRNVYILSDTLTKVQVNSLIKAVDVFVSLHRAEGFGLVLAEAMLNGTPTIATNWSANTEFACSEAACMVGYKMIEIEKDIPPYKKGYHWADADVDEAAGFMERLYSDRDFYDSIAENGARYVRESLNMERSTKIVKERVENIRRKLC</sequence>
<evidence type="ECO:0000259" key="1">
    <source>
        <dbReference type="Pfam" id="PF00534"/>
    </source>
</evidence>
<dbReference type="AlphaFoldDB" id="R7B1W1"/>
<proteinExistence type="predicted"/>
<feature type="domain" description="Glycosyl transferase family 1" evidence="1">
    <location>
        <begin position="204"/>
        <end position="392"/>
    </location>
</feature>
<dbReference type="Gene3D" id="3.40.50.2000">
    <property type="entry name" value="Glycogen Phosphorylase B"/>
    <property type="match status" value="1"/>
</dbReference>